<dbReference type="EMBL" id="FMYG01000004">
    <property type="protein sequence ID" value="SDC30525.1"/>
    <property type="molecule type" value="Genomic_DNA"/>
</dbReference>
<gene>
    <name evidence="2" type="ORF">SAMN05216418_1987</name>
</gene>
<evidence type="ECO:0000256" key="1">
    <source>
        <dbReference type="SAM" id="Phobius"/>
    </source>
</evidence>
<evidence type="ECO:0008006" key="4">
    <source>
        <dbReference type="Google" id="ProtNLM"/>
    </source>
</evidence>
<protein>
    <recommendedName>
        <fullName evidence="4">Signal peptidase I</fullName>
    </recommendedName>
</protein>
<proteinExistence type="predicted"/>
<feature type="transmembrane region" description="Helical" evidence="1">
    <location>
        <begin position="67"/>
        <end position="88"/>
    </location>
</feature>
<sequence>MLTSSPSSITEQTSIFALGGTSSLIAVAVYVLTVVALWKVFTKAGYPGWLSIIPIVNVVFLTKVAGFSGWFALLYLIPIVGFVFHIIVQLRIGRAFGHGWVFSLFLLVFLYIIGYLVIGFSDDRYRPERLA</sequence>
<feature type="transmembrane region" description="Helical" evidence="1">
    <location>
        <begin position="44"/>
        <end position="61"/>
    </location>
</feature>
<organism evidence="2 3">
    <name type="scientific">Microbacterium enclense</name>
    <dbReference type="NCBI Taxonomy" id="993073"/>
    <lineage>
        <taxon>Bacteria</taxon>
        <taxon>Bacillati</taxon>
        <taxon>Actinomycetota</taxon>
        <taxon>Actinomycetes</taxon>
        <taxon>Micrococcales</taxon>
        <taxon>Microbacteriaceae</taxon>
        <taxon>Microbacterium</taxon>
    </lineage>
</organism>
<dbReference type="Proteomes" id="UP000183203">
    <property type="component" value="Unassembled WGS sequence"/>
</dbReference>
<evidence type="ECO:0000313" key="3">
    <source>
        <dbReference type="Proteomes" id="UP000183203"/>
    </source>
</evidence>
<name>A0A1G6KIY1_9MICO</name>
<dbReference type="Pfam" id="PF18936">
    <property type="entry name" value="DUF5684"/>
    <property type="match status" value="1"/>
</dbReference>
<feature type="transmembrane region" description="Helical" evidence="1">
    <location>
        <begin position="15"/>
        <end position="37"/>
    </location>
</feature>
<dbReference type="RefSeq" id="WP_058232185.1">
    <property type="nucleotide sequence ID" value="NZ_FMYG01000004.1"/>
</dbReference>
<accession>A0A1G6KIY1</accession>
<dbReference type="OrthoDB" id="2376202at2"/>
<dbReference type="STRING" id="993073.AS029_08610"/>
<dbReference type="AlphaFoldDB" id="A0A1G6KIY1"/>
<feature type="transmembrane region" description="Helical" evidence="1">
    <location>
        <begin position="100"/>
        <end position="120"/>
    </location>
</feature>
<evidence type="ECO:0000313" key="2">
    <source>
        <dbReference type="EMBL" id="SDC30525.1"/>
    </source>
</evidence>
<dbReference type="InterPro" id="IPR043739">
    <property type="entry name" value="DUF5684"/>
</dbReference>
<keyword evidence="1" id="KW-0472">Membrane</keyword>
<keyword evidence="1" id="KW-1133">Transmembrane helix</keyword>
<reference evidence="2 3" key="1">
    <citation type="submission" date="2016-09" db="EMBL/GenBank/DDBJ databases">
        <authorList>
            <person name="Capua I."/>
            <person name="De Benedictis P."/>
            <person name="Joannis T."/>
            <person name="Lombin L.H."/>
            <person name="Cattoli G."/>
        </authorList>
    </citation>
    <scope>NUCLEOTIDE SEQUENCE [LARGE SCALE GENOMIC DNA]</scope>
    <source>
        <strain evidence="2 3">NIO-1002</strain>
    </source>
</reference>
<keyword evidence="1" id="KW-0812">Transmembrane</keyword>